<gene>
    <name evidence="1" type="ORF">EB796_010065</name>
</gene>
<dbReference type="SUPFAM" id="SSF57184">
    <property type="entry name" value="Growth factor receptor domain"/>
    <property type="match status" value="2"/>
</dbReference>
<evidence type="ECO:0000313" key="2">
    <source>
        <dbReference type="Proteomes" id="UP000593567"/>
    </source>
</evidence>
<accession>A0A7J7K0B5</accession>
<evidence type="ECO:0000313" key="1">
    <source>
        <dbReference type="EMBL" id="KAF6031633.1"/>
    </source>
</evidence>
<dbReference type="OrthoDB" id="439917at2759"/>
<name>A0A7J7K0B5_BUGNE</name>
<dbReference type="Gene3D" id="2.10.50.10">
    <property type="entry name" value="Tumor Necrosis Factor Receptor, subunit A, domain 2"/>
    <property type="match status" value="3"/>
</dbReference>
<keyword evidence="2" id="KW-1185">Reference proteome</keyword>
<protein>
    <submittedName>
        <fullName evidence="1">Uncharacterized protein</fullName>
    </submittedName>
</protein>
<sequence length="811" mass="85669">MESECFDCTAGWACVGLALLEPNVLCQAGYYCQGKALTPAPLDGVTGDKCSEGFYCPEGTGFEITCEDGTYNNQTGATQCTSCPAGLYCVNTGNGNGIVRGLDCPPGHYCPEGTNATIPKCPVGTFNDEYNMQSEDDCLPCLGGFYCEVQGAEKYDVSRTDTGMENAPRATTGYYCPNGTQYATEYPCPPGTYRNDSLGQSADDCYLCPPGRYCANEANVYPDGPCEAGHFCVLGSATATPMDYNQFLGGKKVDIPGSACHLSAGSGLNQAECPLGTFSNQTGLDEETDCTDCTEGFYCGSTGLTAPTGPCMAGYYCPSGQSISNPFPCSPGHHCPEGSHEEVKCPAGQYQDATAQEFCKLCSQGYYCDFNDQPISDYTSYDCPIGYYCPEGTEFSIQYGCPPGSYSDAVQRTAVDDCIPCPSGKYCFGSNETYTGDCNAGYWCINGSATATPTDGATGVLCPEGFYCPAGIETPTPCPLGTYSNTSGLHHEDQCEACPGKYYCGSTGLSAPSGLCDAGNATKLMAVTDCLNCTYGMYCGSEGLTEPTGPCDPGFYCLIGAQVANNAVEDETGGPCPVGHYCPGGTSWPLGCEAGTYAATTGLSQCVECLEGYYCVENSTGYMDTPCPTGHYCPNGTRYATEYPCPAGYFNNYTAQQSLEDCMPCTAGSYCDTTGLSQPSGPCDEGWYCVRAAFSPRPYDIGNTSYSDANVTVSCFCSINETGGMCAPGEFCPLGSSRPLSCQAGYYCELMASQPTQRHVMLATTAVVVQLQQLQLMVSPETIALRVLTVQLDQPLLSCVLLALLVIKQEI</sequence>
<dbReference type="EMBL" id="VXIV02001584">
    <property type="protein sequence ID" value="KAF6031633.1"/>
    <property type="molecule type" value="Genomic_DNA"/>
</dbReference>
<dbReference type="PANTHER" id="PTHR46104">
    <property type="entry name" value="GENE 9195-RELATED-RELATED"/>
    <property type="match status" value="1"/>
</dbReference>
<reference evidence="1" key="1">
    <citation type="submission" date="2020-06" db="EMBL/GenBank/DDBJ databases">
        <title>Draft genome of Bugula neritina, a colonial animal packing powerful symbionts and potential medicines.</title>
        <authorList>
            <person name="Rayko M."/>
        </authorList>
    </citation>
    <scope>NUCLEOTIDE SEQUENCE [LARGE SCALE GENOMIC DNA]</scope>
    <source>
        <strain evidence="1">Kwan_BN1</strain>
    </source>
</reference>
<dbReference type="AlphaFoldDB" id="A0A7J7K0B5"/>
<dbReference type="InterPro" id="IPR009030">
    <property type="entry name" value="Growth_fac_rcpt_cys_sf"/>
</dbReference>
<comment type="caution">
    <text evidence="1">The sequence shown here is derived from an EMBL/GenBank/DDBJ whole genome shotgun (WGS) entry which is preliminary data.</text>
</comment>
<dbReference type="Proteomes" id="UP000593567">
    <property type="component" value="Unassembled WGS sequence"/>
</dbReference>
<dbReference type="PANTHER" id="PTHR46104:SF1">
    <property type="entry name" value="GENE 9195-RELATED"/>
    <property type="match status" value="1"/>
</dbReference>
<proteinExistence type="predicted"/>
<dbReference type="SMART" id="SM01411">
    <property type="entry name" value="Ephrin_rec_like"/>
    <property type="match status" value="9"/>
</dbReference>
<organism evidence="1 2">
    <name type="scientific">Bugula neritina</name>
    <name type="common">Brown bryozoan</name>
    <name type="synonym">Sertularia neritina</name>
    <dbReference type="NCBI Taxonomy" id="10212"/>
    <lineage>
        <taxon>Eukaryota</taxon>
        <taxon>Metazoa</taxon>
        <taxon>Spiralia</taxon>
        <taxon>Lophotrochozoa</taxon>
        <taxon>Bryozoa</taxon>
        <taxon>Gymnolaemata</taxon>
        <taxon>Cheilostomatida</taxon>
        <taxon>Flustrina</taxon>
        <taxon>Buguloidea</taxon>
        <taxon>Bugulidae</taxon>
        <taxon>Bugula</taxon>
    </lineage>
</organism>